<organism evidence="2 3">
    <name type="scientific">Hymenobacter cellulosivorans</name>
    <dbReference type="NCBI Taxonomy" id="2932249"/>
    <lineage>
        <taxon>Bacteria</taxon>
        <taxon>Pseudomonadati</taxon>
        <taxon>Bacteroidota</taxon>
        <taxon>Cytophagia</taxon>
        <taxon>Cytophagales</taxon>
        <taxon>Hymenobacteraceae</taxon>
        <taxon>Hymenobacter</taxon>
    </lineage>
</organism>
<protein>
    <submittedName>
        <fullName evidence="2">DUF4382 domain-containing protein</fullName>
    </submittedName>
</protein>
<evidence type="ECO:0000259" key="1">
    <source>
        <dbReference type="Pfam" id="PF14321"/>
    </source>
</evidence>
<dbReference type="Pfam" id="PF14321">
    <property type="entry name" value="DUF4382"/>
    <property type="match status" value="1"/>
</dbReference>
<sequence length="203" mass="21462">MKSSLLFSGLLAAGTLLTGCEDALQDVAAPTQTAAQDAKKQPTATYQAIYIDLQRVEVSQDADENTSSWFTLQDVGSGVRNLLNAGTKTSPLFVTSGFQVGTVKQLRLVLGTNNTIRFSDGRVVSLETPSGQNSGLKVKVNAPVLKGGQYSVMVSIDPNWQVVSRGNGTYGLKPVLDGSIVQNWGGNTEARASLVVTAQDKAK</sequence>
<proteinExistence type="predicted"/>
<dbReference type="RefSeq" id="WP_244720247.1">
    <property type="nucleotide sequence ID" value="NZ_CP095049.1"/>
</dbReference>
<feature type="domain" description="DUF4382" evidence="1">
    <location>
        <begin position="41"/>
        <end position="174"/>
    </location>
</feature>
<gene>
    <name evidence="2" type="ORF">MUN80_04645</name>
</gene>
<reference evidence="2 3" key="1">
    <citation type="submission" date="2022-04" db="EMBL/GenBank/DDBJ databases">
        <title>Hymenobacter sp. isolated from the air.</title>
        <authorList>
            <person name="Won M."/>
            <person name="Lee C.-M."/>
            <person name="Woen H.-Y."/>
            <person name="Kwon S.-W."/>
        </authorList>
    </citation>
    <scope>NUCLEOTIDE SEQUENCE [LARGE SCALE GENOMIC DNA]</scope>
    <source>
        <strain evidence="3">5116 S-27</strain>
    </source>
</reference>
<evidence type="ECO:0000313" key="3">
    <source>
        <dbReference type="Proteomes" id="UP000831785"/>
    </source>
</evidence>
<dbReference type="PROSITE" id="PS51257">
    <property type="entry name" value="PROKAR_LIPOPROTEIN"/>
    <property type="match status" value="1"/>
</dbReference>
<dbReference type="EMBL" id="CP095049">
    <property type="protein sequence ID" value="UOQ54052.1"/>
    <property type="molecule type" value="Genomic_DNA"/>
</dbReference>
<name>A0ABY4FBK0_9BACT</name>
<dbReference type="InterPro" id="IPR025491">
    <property type="entry name" value="DUF4382"/>
</dbReference>
<evidence type="ECO:0000313" key="2">
    <source>
        <dbReference type="EMBL" id="UOQ54052.1"/>
    </source>
</evidence>
<keyword evidence="3" id="KW-1185">Reference proteome</keyword>
<accession>A0ABY4FBK0</accession>
<dbReference type="Proteomes" id="UP000831785">
    <property type="component" value="Chromosome"/>
</dbReference>